<keyword evidence="8" id="KW-1185">Reference proteome</keyword>
<dbReference type="Proteomes" id="UP000030748">
    <property type="component" value="Unassembled WGS sequence"/>
</dbReference>
<comment type="similarity">
    <text evidence="2 6">Belongs to the peroxisomal membrane protein PXMP2/4 family.</text>
</comment>
<dbReference type="AlphaFoldDB" id="A0A022R7C0"/>
<reference evidence="7 8" key="1">
    <citation type="journal article" date="2013" name="Proc. Natl. Acad. Sci. U.S.A.">
        <title>Fine-scale variation in meiotic recombination in Mimulus inferred from population shotgun sequencing.</title>
        <authorList>
            <person name="Hellsten U."/>
            <person name="Wright K.M."/>
            <person name="Jenkins J."/>
            <person name="Shu S."/>
            <person name="Yuan Y."/>
            <person name="Wessler S.R."/>
            <person name="Schmutz J."/>
            <person name="Willis J.H."/>
            <person name="Rokhsar D.S."/>
        </authorList>
    </citation>
    <scope>NUCLEOTIDE SEQUENCE [LARGE SCALE GENOMIC DNA]</scope>
    <source>
        <strain evidence="8">cv. DUN x IM62</strain>
    </source>
</reference>
<dbReference type="PhylomeDB" id="A0A022R7C0"/>
<evidence type="ECO:0000256" key="1">
    <source>
        <dbReference type="ARBA" id="ARBA00004141"/>
    </source>
</evidence>
<dbReference type="PANTHER" id="PTHR11266">
    <property type="entry name" value="PEROXISOMAL MEMBRANE PROTEIN 2, PXMP2 MPV17"/>
    <property type="match status" value="1"/>
</dbReference>
<protein>
    <recommendedName>
        <fullName evidence="9">Peroxisomal membrane protein MPV17</fullName>
    </recommendedName>
</protein>
<dbReference type="eggNOG" id="KOG1944">
    <property type="taxonomic scope" value="Eukaryota"/>
</dbReference>
<dbReference type="Pfam" id="PF04117">
    <property type="entry name" value="Mpv17_PMP22"/>
    <property type="match status" value="1"/>
</dbReference>
<dbReference type="GO" id="GO:0005737">
    <property type="term" value="C:cytoplasm"/>
    <property type="evidence" value="ECO:0000318"/>
    <property type="project" value="GO_Central"/>
</dbReference>
<dbReference type="KEGG" id="egt:105959261"/>
<organism evidence="7 8">
    <name type="scientific">Erythranthe guttata</name>
    <name type="common">Yellow monkey flower</name>
    <name type="synonym">Mimulus guttatus</name>
    <dbReference type="NCBI Taxonomy" id="4155"/>
    <lineage>
        <taxon>Eukaryota</taxon>
        <taxon>Viridiplantae</taxon>
        <taxon>Streptophyta</taxon>
        <taxon>Embryophyta</taxon>
        <taxon>Tracheophyta</taxon>
        <taxon>Spermatophyta</taxon>
        <taxon>Magnoliopsida</taxon>
        <taxon>eudicotyledons</taxon>
        <taxon>Gunneridae</taxon>
        <taxon>Pentapetalae</taxon>
        <taxon>asterids</taxon>
        <taxon>lamiids</taxon>
        <taxon>Lamiales</taxon>
        <taxon>Phrymaceae</taxon>
        <taxon>Erythranthe</taxon>
    </lineage>
</organism>
<keyword evidence="3" id="KW-0812">Transmembrane</keyword>
<evidence type="ECO:0000313" key="8">
    <source>
        <dbReference type="Proteomes" id="UP000030748"/>
    </source>
</evidence>
<evidence type="ECO:0000256" key="6">
    <source>
        <dbReference type="RuleBase" id="RU363053"/>
    </source>
</evidence>
<evidence type="ECO:0000313" key="7">
    <source>
        <dbReference type="EMBL" id="EYU36367.1"/>
    </source>
</evidence>
<dbReference type="GO" id="GO:0016020">
    <property type="term" value="C:membrane"/>
    <property type="evidence" value="ECO:0007669"/>
    <property type="project" value="UniProtKB-SubCell"/>
</dbReference>
<evidence type="ECO:0000256" key="2">
    <source>
        <dbReference type="ARBA" id="ARBA00006824"/>
    </source>
</evidence>
<gene>
    <name evidence="7" type="ORF">MIMGU_mgv1a012153mg</name>
</gene>
<dbReference type="EMBL" id="KI630592">
    <property type="protein sequence ID" value="EYU36367.1"/>
    <property type="molecule type" value="Genomic_DNA"/>
</dbReference>
<accession>A0A022R7C0</accession>
<dbReference type="STRING" id="4155.A0A022R7C0"/>
<dbReference type="OrthoDB" id="430207at2759"/>
<comment type="subcellular location">
    <subcellularLocation>
        <location evidence="1">Membrane</location>
        <topology evidence="1">Multi-pass membrane protein</topology>
    </subcellularLocation>
</comment>
<evidence type="ECO:0008006" key="9">
    <source>
        <dbReference type="Google" id="ProtNLM"/>
    </source>
</evidence>
<evidence type="ECO:0000256" key="5">
    <source>
        <dbReference type="ARBA" id="ARBA00023136"/>
    </source>
</evidence>
<sequence length="260" mass="29420">MRFHLISNFTRAALAQPTRRRLSSLYDQQCRPYTPSVRRHQNHQFAKKTRVSETTPSEFSSHFAALLLRRSYSSKSSNSGMGLLSWYLGVLETRPILTKSISSAVIYGAADVTSQLITMEAHSAWDSIRTLRMAAFGLIILGPAQHLWFNFVGRVLPKRDMVTTFKKLAMGQLLYGPMINGGFFSFNAALQGESGNEIGARLKRDLIPTLLNGLMYWPLCDFLTYKVIPVHLQPLMNSSFSYLWTIYLTYMASLTKALPH</sequence>
<keyword evidence="5" id="KW-0472">Membrane</keyword>
<proteinExistence type="inferred from homology"/>
<dbReference type="PANTHER" id="PTHR11266:SF88">
    <property type="entry name" value="PROTEIN SYM1-LIKE"/>
    <property type="match status" value="1"/>
</dbReference>
<evidence type="ECO:0000256" key="4">
    <source>
        <dbReference type="ARBA" id="ARBA00022989"/>
    </source>
</evidence>
<dbReference type="OMA" id="SSCAYVW"/>
<dbReference type="InterPro" id="IPR007248">
    <property type="entry name" value="Mpv17_PMP22"/>
</dbReference>
<name>A0A022R7C0_ERYGU</name>
<evidence type="ECO:0000256" key="3">
    <source>
        <dbReference type="ARBA" id="ARBA00022692"/>
    </source>
</evidence>
<keyword evidence="4" id="KW-1133">Transmembrane helix</keyword>